<dbReference type="RefSeq" id="WP_142893459.1">
    <property type="nucleotide sequence ID" value="NZ_ML660163.1"/>
</dbReference>
<protein>
    <submittedName>
        <fullName evidence="1">Uncharacterized protein</fullName>
    </submittedName>
</protein>
<accession>A0A545UEA8</accession>
<dbReference type="EMBL" id="VIKS01000006">
    <property type="protein sequence ID" value="TQV87798.1"/>
    <property type="molecule type" value="Genomic_DNA"/>
</dbReference>
<sequence>MADLIRNAITRKFLKGIPACVVPVFSAKHFLNTWFDVKLPGLKMFLQSKLDKNELVRVKAKKVFSRVENGAAHQYCNKEVC</sequence>
<gene>
    <name evidence="1" type="ORF">FLL46_10460</name>
</gene>
<dbReference type="AlphaFoldDB" id="A0A545UEA8"/>
<organism evidence="1 2">
    <name type="scientific">Aliikangiella coralliicola</name>
    <dbReference type="NCBI Taxonomy" id="2592383"/>
    <lineage>
        <taxon>Bacteria</taxon>
        <taxon>Pseudomonadati</taxon>
        <taxon>Pseudomonadota</taxon>
        <taxon>Gammaproteobacteria</taxon>
        <taxon>Oceanospirillales</taxon>
        <taxon>Pleioneaceae</taxon>
        <taxon>Aliikangiella</taxon>
    </lineage>
</organism>
<proteinExistence type="predicted"/>
<comment type="caution">
    <text evidence="1">The sequence shown here is derived from an EMBL/GenBank/DDBJ whole genome shotgun (WGS) entry which is preliminary data.</text>
</comment>
<keyword evidence="2" id="KW-1185">Reference proteome</keyword>
<name>A0A545UEA8_9GAMM</name>
<reference evidence="1 2" key="1">
    <citation type="submission" date="2019-07" db="EMBL/GenBank/DDBJ databases">
        <title>Draft genome for Aliikangiella sp. M105.</title>
        <authorList>
            <person name="Wang G."/>
        </authorList>
    </citation>
    <scope>NUCLEOTIDE SEQUENCE [LARGE SCALE GENOMIC DNA]</scope>
    <source>
        <strain evidence="1 2">M105</strain>
    </source>
</reference>
<evidence type="ECO:0000313" key="1">
    <source>
        <dbReference type="EMBL" id="TQV87798.1"/>
    </source>
</evidence>
<evidence type="ECO:0000313" key="2">
    <source>
        <dbReference type="Proteomes" id="UP000315439"/>
    </source>
</evidence>
<dbReference type="Proteomes" id="UP000315439">
    <property type="component" value="Unassembled WGS sequence"/>
</dbReference>